<dbReference type="GO" id="GO:0016020">
    <property type="term" value="C:membrane"/>
    <property type="evidence" value="ECO:0007669"/>
    <property type="project" value="UniProtKB-SubCell"/>
</dbReference>
<evidence type="ECO:0000256" key="8">
    <source>
        <dbReference type="ARBA" id="ARBA00023180"/>
    </source>
</evidence>
<dbReference type="KEGG" id="tad:TRIADDRAFT_18488"/>
<keyword evidence="7" id="KW-0675">Receptor</keyword>
<dbReference type="eggNOG" id="KOG1052">
    <property type="taxonomic scope" value="Eukaryota"/>
</dbReference>
<evidence type="ECO:0000256" key="7">
    <source>
        <dbReference type="ARBA" id="ARBA00023170"/>
    </source>
</evidence>
<dbReference type="Pfam" id="PF00060">
    <property type="entry name" value="Lig_chan"/>
    <property type="match status" value="1"/>
</dbReference>
<dbReference type="Gene3D" id="3.40.190.10">
    <property type="entry name" value="Periplasmic binding protein-like II"/>
    <property type="match status" value="1"/>
</dbReference>
<dbReference type="Gene3D" id="1.10.287.70">
    <property type="match status" value="1"/>
</dbReference>
<evidence type="ECO:0000256" key="9">
    <source>
        <dbReference type="ARBA" id="ARBA00023286"/>
    </source>
</evidence>
<feature type="transmembrane region" description="Helical" evidence="11">
    <location>
        <begin position="212"/>
        <end position="233"/>
    </location>
</feature>
<evidence type="ECO:0000256" key="5">
    <source>
        <dbReference type="ARBA" id="ARBA00023065"/>
    </source>
</evidence>
<dbReference type="InterPro" id="IPR015683">
    <property type="entry name" value="Ionotropic_Glu_rcpt"/>
</dbReference>
<accession>B3RKV3</accession>
<feature type="non-terminal residue" evidence="14">
    <location>
        <position position="1"/>
    </location>
</feature>
<dbReference type="Pfam" id="PF10613">
    <property type="entry name" value="Lig_chan-Glu_bd"/>
    <property type="match status" value="1"/>
</dbReference>
<dbReference type="InterPro" id="IPR019594">
    <property type="entry name" value="Glu/Gly-bd"/>
</dbReference>
<evidence type="ECO:0000256" key="10">
    <source>
        <dbReference type="ARBA" id="ARBA00023303"/>
    </source>
</evidence>
<dbReference type="SMART" id="SM00918">
    <property type="entry name" value="Lig_chan-Glu_bd"/>
    <property type="match status" value="1"/>
</dbReference>
<feature type="domain" description="Ionotropic glutamate receptor L-glutamate and glycine-binding" evidence="13">
    <location>
        <begin position="1"/>
        <end position="55"/>
    </location>
</feature>
<evidence type="ECO:0000256" key="3">
    <source>
        <dbReference type="ARBA" id="ARBA00022692"/>
    </source>
</evidence>
<evidence type="ECO:0000256" key="4">
    <source>
        <dbReference type="ARBA" id="ARBA00022989"/>
    </source>
</evidence>
<sequence>LEGNSRFEGFIVDLLNELSKSLKFQFTLEVVKDNSYGGFSLISQEWNGMVKDIIDEKADIAAGAFSITVKRSEEFDFTIPFMDQGVTILMTKPKTPLVSIFRCFAPFNLSLWIVIGVFLIVMAILFFVVGILNPYDSFIDAVQHLPICKRLKAEEKNNDLKNAQQKWKDDYGEVVASMNLGNSLWNSVSTFLQQGHDRPPTAISGRIMLGSAWLASCIIIATYTANLAAFLTVKNLNSEINSLQELASQSKVKYGTVQGSSVYNFF</sequence>
<evidence type="ECO:0000313" key="15">
    <source>
        <dbReference type="Proteomes" id="UP000009022"/>
    </source>
</evidence>
<keyword evidence="8" id="KW-0325">Glycoprotein</keyword>
<name>B3RKV3_TRIAD</name>
<dbReference type="SMART" id="SM00079">
    <property type="entry name" value="PBPe"/>
    <property type="match status" value="1"/>
</dbReference>
<dbReference type="FunFam" id="3.40.190.10:FF:000024">
    <property type="entry name" value="Glutamate receptor, ionotropic, delta 1"/>
    <property type="match status" value="1"/>
</dbReference>
<evidence type="ECO:0000256" key="6">
    <source>
        <dbReference type="ARBA" id="ARBA00023136"/>
    </source>
</evidence>
<dbReference type="OrthoDB" id="5984008at2759"/>
<feature type="transmembrane region" description="Helical" evidence="11">
    <location>
        <begin position="109"/>
        <end position="132"/>
    </location>
</feature>
<evidence type="ECO:0000259" key="13">
    <source>
        <dbReference type="SMART" id="SM00918"/>
    </source>
</evidence>
<dbReference type="InParanoid" id="B3RKV3"/>
<dbReference type="OMA" id="YGMITES"/>
<dbReference type="AlphaFoldDB" id="B3RKV3"/>
<reference evidence="14 15" key="1">
    <citation type="journal article" date="2008" name="Nature">
        <title>The Trichoplax genome and the nature of placozoans.</title>
        <authorList>
            <person name="Srivastava M."/>
            <person name="Begovic E."/>
            <person name="Chapman J."/>
            <person name="Putnam N.H."/>
            <person name="Hellsten U."/>
            <person name="Kawashima T."/>
            <person name="Kuo A."/>
            <person name="Mitros T."/>
            <person name="Salamov A."/>
            <person name="Carpenter M.L."/>
            <person name="Signorovitch A.Y."/>
            <person name="Moreno M.A."/>
            <person name="Kamm K."/>
            <person name="Grimwood J."/>
            <person name="Schmutz J."/>
            <person name="Shapiro H."/>
            <person name="Grigoriev I.V."/>
            <person name="Buss L.W."/>
            <person name="Schierwater B."/>
            <person name="Dellaporta S.L."/>
            <person name="Rokhsar D.S."/>
        </authorList>
    </citation>
    <scope>NUCLEOTIDE SEQUENCE [LARGE SCALE GENOMIC DNA]</scope>
    <source>
        <strain evidence="14 15">Grell-BS-1999</strain>
    </source>
</reference>
<keyword evidence="4 11" id="KW-1133">Transmembrane helix</keyword>
<dbReference type="SUPFAM" id="SSF53850">
    <property type="entry name" value="Periplasmic binding protein-like II"/>
    <property type="match status" value="1"/>
</dbReference>
<keyword evidence="10" id="KW-0407">Ion channel</keyword>
<keyword evidence="9" id="KW-1071">Ligand-gated ion channel</keyword>
<dbReference type="PANTHER" id="PTHR18966">
    <property type="entry name" value="IONOTROPIC GLUTAMATE RECEPTOR"/>
    <property type="match status" value="1"/>
</dbReference>
<dbReference type="PhylomeDB" id="B3RKV3"/>
<evidence type="ECO:0000256" key="2">
    <source>
        <dbReference type="ARBA" id="ARBA00022448"/>
    </source>
</evidence>
<keyword evidence="3 11" id="KW-0812">Transmembrane</keyword>
<gene>
    <name evidence="14" type="ORF">TRIADDRAFT_18488</name>
</gene>
<keyword evidence="2" id="KW-0813">Transport</keyword>
<dbReference type="InterPro" id="IPR001320">
    <property type="entry name" value="Iontro_rcpt_C"/>
</dbReference>
<feature type="domain" description="Ionotropic glutamate receptor C-terminal" evidence="12">
    <location>
        <begin position="1"/>
        <end position="216"/>
    </location>
</feature>
<organism evidence="14 15">
    <name type="scientific">Trichoplax adhaerens</name>
    <name type="common">Trichoplax reptans</name>
    <dbReference type="NCBI Taxonomy" id="10228"/>
    <lineage>
        <taxon>Eukaryota</taxon>
        <taxon>Metazoa</taxon>
        <taxon>Placozoa</taxon>
        <taxon>Uniplacotomia</taxon>
        <taxon>Trichoplacea</taxon>
        <taxon>Trichoplacidae</taxon>
        <taxon>Trichoplax</taxon>
    </lineage>
</organism>
<evidence type="ECO:0000259" key="12">
    <source>
        <dbReference type="SMART" id="SM00079"/>
    </source>
</evidence>
<keyword evidence="15" id="KW-1185">Reference proteome</keyword>
<keyword evidence="6 11" id="KW-0472">Membrane</keyword>
<evidence type="ECO:0000313" key="14">
    <source>
        <dbReference type="EMBL" id="EDV29439.1"/>
    </source>
</evidence>
<dbReference type="GO" id="GO:0015276">
    <property type="term" value="F:ligand-gated monoatomic ion channel activity"/>
    <property type="evidence" value="ECO:0007669"/>
    <property type="project" value="InterPro"/>
</dbReference>
<dbReference type="GeneID" id="6749855"/>
<comment type="subcellular location">
    <subcellularLocation>
        <location evidence="1">Membrane</location>
        <topology evidence="1">Multi-pass membrane protein</topology>
    </subcellularLocation>
</comment>
<evidence type="ECO:0000256" key="1">
    <source>
        <dbReference type="ARBA" id="ARBA00004141"/>
    </source>
</evidence>
<proteinExistence type="predicted"/>
<keyword evidence="5" id="KW-0406">Ion transport</keyword>
<evidence type="ECO:0008006" key="16">
    <source>
        <dbReference type="Google" id="ProtNLM"/>
    </source>
</evidence>
<dbReference type="RefSeq" id="XP_002108641.1">
    <property type="nucleotide sequence ID" value="XM_002108605.1"/>
</dbReference>
<protein>
    <recommendedName>
        <fullName evidence="16">Ionotropic glutamate receptor L-glutamate and glycine-binding domain-containing protein</fullName>
    </recommendedName>
</protein>
<dbReference type="HOGENOM" id="CLU_007257_8_0_1"/>
<dbReference type="EMBL" id="DS985241">
    <property type="protein sequence ID" value="EDV29439.1"/>
    <property type="molecule type" value="Genomic_DNA"/>
</dbReference>
<evidence type="ECO:0000256" key="11">
    <source>
        <dbReference type="SAM" id="Phobius"/>
    </source>
</evidence>
<dbReference type="CTD" id="6749855"/>
<dbReference type="Proteomes" id="UP000009022">
    <property type="component" value="Unassembled WGS sequence"/>
</dbReference>